<accession>A0A803PFI7</accession>
<dbReference type="AlphaFoldDB" id="A0A803PFI7"/>
<evidence type="ECO:0000259" key="1">
    <source>
        <dbReference type="Pfam" id="PF13456"/>
    </source>
</evidence>
<dbReference type="Gramene" id="evm.model.04.2068">
    <property type="protein sequence ID" value="cds.evm.model.04.2068"/>
    <property type="gene ID" value="evm.TU.04.2068"/>
</dbReference>
<dbReference type="InterPro" id="IPR052929">
    <property type="entry name" value="RNase_H-like_EbsB-rel"/>
</dbReference>
<name>A0A803PFI7_CANSA</name>
<keyword evidence="3" id="KW-1185">Reference proteome</keyword>
<dbReference type="Pfam" id="PF13456">
    <property type="entry name" value="RVT_3"/>
    <property type="match status" value="1"/>
</dbReference>
<proteinExistence type="predicted"/>
<dbReference type="OMA" id="ASKDIPW"/>
<dbReference type="PANTHER" id="PTHR47074">
    <property type="entry name" value="BNAC02G40300D PROTEIN"/>
    <property type="match status" value="1"/>
</dbReference>
<sequence length="158" mass="17328">MQDGDFSFHLSTVHSQHDFELIVCTMWAIWSHRNKVLHGGVFKEGKITTRFAQDYLGKYHASTRQALTTPAVTSVSPTAVHTSKKLASKDIPWQPPDASGLKLNVDAAINATSKTLGVGAIVQDHNGLVVAAISKPVQGCFRSDEMEVKACPRVLRFR</sequence>
<dbReference type="EMBL" id="UZAU01000401">
    <property type="status" value="NOT_ANNOTATED_CDS"/>
    <property type="molecule type" value="Genomic_DNA"/>
</dbReference>
<feature type="domain" description="RNase H type-1" evidence="1">
    <location>
        <begin position="104"/>
        <end position="154"/>
    </location>
</feature>
<dbReference type="PANTHER" id="PTHR47074:SF48">
    <property type="entry name" value="POLYNUCLEOTIDYL TRANSFERASE, RIBONUCLEASE H-LIKE SUPERFAMILY PROTEIN"/>
    <property type="match status" value="1"/>
</dbReference>
<protein>
    <recommendedName>
        <fullName evidence="1">RNase H type-1 domain-containing protein</fullName>
    </recommendedName>
</protein>
<evidence type="ECO:0000313" key="2">
    <source>
        <dbReference type="EnsemblPlants" id="cds.evm.model.04.2068"/>
    </source>
</evidence>
<dbReference type="GO" id="GO:0003676">
    <property type="term" value="F:nucleic acid binding"/>
    <property type="evidence" value="ECO:0007669"/>
    <property type="project" value="InterPro"/>
</dbReference>
<reference evidence="2" key="2">
    <citation type="submission" date="2021-03" db="UniProtKB">
        <authorList>
            <consortium name="EnsemblPlants"/>
        </authorList>
    </citation>
    <scope>IDENTIFICATION</scope>
</reference>
<organism evidence="2 3">
    <name type="scientific">Cannabis sativa</name>
    <name type="common">Hemp</name>
    <name type="synonym">Marijuana</name>
    <dbReference type="NCBI Taxonomy" id="3483"/>
    <lineage>
        <taxon>Eukaryota</taxon>
        <taxon>Viridiplantae</taxon>
        <taxon>Streptophyta</taxon>
        <taxon>Embryophyta</taxon>
        <taxon>Tracheophyta</taxon>
        <taxon>Spermatophyta</taxon>
        <taxon>Magnoliopsida</taxon>
        <taxon>eudicotyledons</taxon>
        <taxon>Gunneridae</taxon>
        <taxon>Pentapetalae</taxon>
        <taxon>rosids</taxon>
        <taxon>fabids</taxon>
        <taxon>Rosales</taxon>
        <taxon>Cannabaceae</taxon>
        <taxon>Cannabis</taxon>
    </lineage>
</organism>
<reference evidence="2" key="1">
    <citation type="submission" date="2018-11" db="EMBL/GenBank/DDBJ databases">
        <authorList>
            <person name="Grassa J C."/>
        </authorList>
    </citation>
    <scope>NUCLEOTIDE SEQUENCE [LARGE SCALE GENOMIC DNA]</scope>
</reference>
<dbReference type="Proteomes" id="UP000596661">
    <property type="component" value="Chromosome 4"/>
</dbReference>
<dbReference type="GO" id="GO:0004523">
    <property type="term" value="F:RNA-DNA hybrid ribonuclease activity"/>
    <property type="evidence" value="ECO:0007669"/>
    <property type="project" value="InterPro"/>
</dbReference>
<dbReference type="EnsemblPlants" id="evm.model.04.2068">
    <property type="protein sequence ID" value="cds.evm.model.04.2068"/>
    <property type="gene ID" value="evm.TU.04.2068"/>
</dbReference>
<evidence type="ECO:0000313" key="3">
    <source>
        <dbReference type="Proteomes" id="UP000596661"/>
    </source>
</evidence>
<dbReference type="InterPro" id="IPR002156">
    <property type="entry name" value="RNaseH_domain"/>
</dbReference>